<evidence type="ECO:0000259" key="4">
    <source>
        <dbReference type="Pfam" id="PF03446"/>
    </source>
</evidence>
<reference evidence="6 7" key="1">
    <citation type="submission" date="2017-08" db="EMBL/GenBank/DDBJ databases">
        <title>Infants hospitalized years apart are colonized by the same room-sourced microbial strains.</title>
        <authorList>
            <person name="Brooks B."/>
            <person name="Olm M.R."/>
            <person name="Firek B.A."/>
            <person name="Baker R."/>
            <person name="Thomas B.C."/>
            <person name="Morowitz M.J."/>
            <person name="Banfield J.F."/>
        </authorList>
    </citation>
    <scope>NUCLEOTIDE SEQUENCE [LARGE SCALE GENOMIC DNA]</scope>
    <source>
        <strain evidence="6">S2_005_003_R2_43</strain>
    </source>
</reference>
<evidence type="ECO:0000313" key="6">
    <source>
        <dbReference type="EMBL" id="PZQ12960.1"/>
    </source>
</evidence>
<evidence type="ECO:0000313" key="7">
    <source>
        <dbReference type="Proteomes" id="UP000249577"/>
    </source>
</evidence>
<dbReference type="GO" id="GO:0016491">
    <property type="term" value="F:oxidoreductase activity"/>
    <property type="evidence" value="ECO:0007669"/>
    <property type="project" value="UniProtKB-KW"/>
</dbReference>
<dbReference type="EMBL" id="QFPN01000008">
    <property type="protein sequence ID" value="PZQ12960.1"/>
    <property type="molecule type" value="Genomic_DNA"/>
</dbReference>
<dbReference type="GO" id="GO:0051287">
    <property type="term" value="F:NAD binding"/>
    <property type="evidence" value="ECO:0007669"/>
    <property type="project" value="InterPro"/>
</dbReference>
<dbReference type="InterPro" id="IPR029154">
    <property type="entry name" value="HIBADH-like_NADP-bd"/>
</dbReference>
<dbReference type="PANTHER" id="PTHR43580">
    <property type="entry name" value="OXIDOREDUCTASE GLYR1-RELATED"/>
    <property type="match status" value="1"/>
</dbReference>
<sequence>MIVGFIGLGGMGQGVARRLLESGHELKVWNRSSAPVEALVADGATAAAGPAEALDADVCLSMLSQDDVIEHVLVSSGALDKARPGLVHANLSTVSVAFAERMERLHRERGLGYVSAPVLGRPDVAAAGQLNVLCAGDPQAVAKVAPLLALFSKKIWPLGDEAARASVTKIACNFALASMIETLGEAGALVEGHGVPVKDLYAVMTGTLFASPAYGVYATLIAEKAFEPAGFSMPLGLKDVRLALAAGEAATTPLPIASLLRDAFIEAIAAGDGDKDWSALGANAFRRAGRTLD</sequence>
<dbReference type="SUPFAM" id="SSF51735">
    <property type="entry name" value="NAD(P)-binding Rossmann-fold domains"/>
    <property type="match status" value="1"/>
</dbReference>
<evidence type="ECO:0000259" key="5">
    <source>
        <dbReference type="Pfam" id="PF14833"/>
    </source>
</evidence>
<name>A0A2W5MHT5_ANCNO</name>
<dbReference type="GO" id="GO:0050661">
    <property type="term" value="F:NADP binding"/>
    <property type="evidence" value="ECO:0007669"/>
    <property type="project" value="InterPro"/>
</dbReference>
<dbReference type="InterPro" id="IPR015815">
    <property type="entry name" value="HIBADH-related"/>
</dbReference>
<dbReference type="Gene3D" id="1.10.1040.10">
    <property type="entry name" value="N-(1-d-carboxylethyl)-l-norvaline Dehydrogenase, domain 2"/>
    <property type="match status" value="1"/>
</dbReference>
<dbReference type="PANTHER" id="PTHR43580:SF2">
    <property type="entry name" value="CYTOKINE-LIKE NUCLEAR FACTOR N-PAC"/>
    <property type="match status" value="1"/>
</dbReference>
<keyword evidence="1" id="KW-0560">Oxidoreductase</keyword>
<dbReference type="AlphaFoldDB" id="A0A2W5MHT5"/>
<feature type="domain" description="3-hydroxyisobutyrate dehydrogenase-like NAD-binding" evidence="5">
    <location>
        <begin position="165"/>
        <end position="280"/>
    </location>
</feature>
<gene>
    <name evidence="6" type="ORF">DI565_14900</name>
</gene>
<evidence type="ECO:0000256" key="1">
    <source>
        <dbReference type="ARBA" id="ARBA00023002"/>
    </source>
</evidence>
<dbReference type="InterPro" id="IPR013328">
    <property type="entry name" value="6PGD_dom2"/>
</dbReference>
<evidence type="ECO:0000256" key="3">
    <source>
        <dbReference type="PIRSR" id="PIRSR000103-1"/>
    </source>
</evidence>
<proteinExistence type="predicted"/>
<dbReference type="PIRSF" id="PIRSF000103">
    <property type="entry name" value="HIBADH"/>
    <property type="match status" value="1"/>
</dbReference>
<dbReference type="SUPFAM" id="SSF48179">
    <property type="entry name" value="6-phosphogluconate dehydrogenase C-terminal domain-like"/>
    <property type="match status" value="1"/>
</dbReference>
<dbReference type="Pfam" id="PF14833">
    <property type="entry name" value="NAD_binding_11"/>
    <property type="match status" value="1"/>
</dbReference>
<keyword evidence="2" id="KW-0520">NAD</keyword>
<dbReference type="Gene3D" id="3.40.50.720">
    <property type="entry name" value="NAD(P)-binding Rossmann-like Domain"/>
    <property type="match status" value="1"/>
</dbReference>
<evidence type="ECO:0000256" key="2">
    <source>
        <dbReference type="ARBA" id="ARBA00023027"/>
    </source>
</evidence>
<organism evidence="6 7">
    <name type="scientific">Ancylobacter novellus</name>
    <name type="common">Thiobacillus novellus</name>
    <dbReference type="NCBI Taxonomy" id="921"/>
    <lineage>
        <taxon>Bacteria</taxon>
        <taxon>Pseudomonadati</taxon>
        <taxon>Pseudomonadota</taxon>
        <taxon>Alphaproteobacteria</taxon>
        <taxon>Hyphomicrobiales</taxon>
        <taxon>Xanthobacteraceae</taxon>
        <taxon>Ancylobacter</taxon>
    </lineage>
</organism>
<accession>A0A2W5MHT5</accession>
<feature type="domain" description="6-phosphogluconate dehydrogenase NADP-binding" evidence="4">
    <location>
        <begin position="3"/>
        <end position="156"/>
    </location>
</feature>
<dbReference type="Pfam" id="PF03446">
    <property type="entry name" value="NAD_binding_2"/>
    <property type="match status" value="1"/>
</dbReference>
<comment type="caution">
    <text evidence="6">The sequence shown here is derived from an EMBL/GenBank/DDBJ whole genome shotgun (WGS) entry which is preliminary data.</text>
</comment>
<feature type="active site" evidence="3">
    <location>
        <position position="169"/>
    </location>
</feature>
<dbReference type="InterPro" id="IPR006115">
    <property type="entry name" value="6PGDH_NADP-bd"/>
</dbReference>
<dbReference type="InterPro" id="IPR008927">
    <property type="entry name" value="6-PGluconate_DH-like_C_sf"/>
</dbReference>
<protein>
    <submittedName>
        <fullName evidence="6">Oxidoreductase</fullName>
    </submittedName>
</protein>
<dbReference type="InterPro" id="IPR051265">
    <property type="entry name" value="HIBADH-related_NP60_sf"/>
</dbReference>
<dbReference type="InterPro" id="IPR036291">
    <property type="entry name" value="NAD(P)-bd_dom_sf"/>
</dbReference>
<dbReference type="Proteomes" id="UP000249577">
    <property type="component" value="Unassembled WGS sequence"/>
</dbReference>